<dbReference type="AlphaFoldDB" id="A0A5C1Q4N8"/>
<evidence type="ECO:0000313" key="2">
    <source>
        <dbReference type="EMBL" id="QEN02090.1"/>
    </source>
</evidence>
<dbReference type="InterPro" id="IPR029060">
    <property type="entry name" value="PIN-like_dom_sf"/>
</dbReference>
<organism evidence="2 3">
    <name type="scientific">Sphaerotilus sulfidivorans</name>
    <dbReference type="NCBI Taxonomy" id="639200"/>
    <lineage>
        <taxon>Bacteria</taxon>
        <taxon>Pseudomonadati</taxon>
        <taxon>Pseudomonadota</taxon>
        <taxon>Betaproteobacteria</taxon>
        <taxon>Burkholderiales</taxon>
        <taxon>Sphaerotilaceae</taxon>
        <taxon>Sphaerotilus</taxon>
    </lineage>
</organism>
<reference evidence="2 3" key="1">
    <citation type="submission" date="2019-02" db="EMBL/GenBank/DDBJ databases">
        <title>Complete Genome Sequence and Methylome Analysis of Sphaerotilus natans subsp. sulfidivorans D-507.</title>
        <authorList>
            <person name="Fomenkov A."/>
            <person name="Gridneva E."/>
            <person name="Smolyakov D."/>
            <person name="Dubinina G."/>
            <person name="Vincze T."/>
            <person name="Grabovich M."/>
            <person name="Roberts R.J."/>
        </authorList>
    </citation>
    <scope>NUCLEOTIDE SEQUENCE [LARGE SCALE GENOMIC DNA]</scope>
    <source>
        <strain evidence="2 3">D-507</strain>
    </source>
</reference>
<dbReference type="PANTHER" id="PTHR34610">
    <property type="entry name" value="SSL7007 PROTEIN"/>
    <property type="match status" value="1"/>
</dbReference>
<evidence type="ECO:0000259" key="1">
    <source>
        <dbReference type="Pfam" id="PF13470"/>
    </source>
</evidence>
<dbReference type="OrthoDB" id="9792229at2"/>
<dbReference type="PANTHER" id="PTHR34610:SF4">
    <property type="entry name" value="SLL8027 PROTEIN"/>
    <property type="match status" value="1"/>
</dbReference>
<proteinExistence type="predicted"/>
<dbReference type="Proteomes" id="UP000323522">
    <property type="component" value="Chromosome"/>
</dbReference>
<dbReference type="Pfam" id="PF13470">
    <property type="entry name" value="PIN_3"/>
    <property type="match status" value="1"/>
</dbReference>
<dbReference type="PROSITE" id="PS00414">
    <property type="entry name" value="PROFILIN"/>
    <property type="match status" value="1"/>
</dbReference>
<evidence type="ECO:0000313" key="3">
    <source>
        <dbReference type="Proteomes" id="UP000323522"/>
    </source>
</evidence>
<sequence>MATWQRYRDDLRSLSRIFETMPTLPGSGPNPGSPDESSFITLSCGPESTCSGGSRPPRVVIDTAVIVSALVFGGSQSTRLRRAWRHGYCRPMLCRATLIDLMQALARPEFGFTPHEQQTLLGEFLPHALKVRAPGVMPPDASQPLMLPFVQLALAGRAHVLVSADAALLTARGTTLPFPVMALEPFLLMLRDSPINPQPLR</sequence>
<dbReference type="GO" id="GO:0003779">
    <property type="term" value="F:actin binding"/>
    <property type="evidence" value="ECO:0007669"/>
    <property type="project" value="InterPro"/>
</dbReference>
<gene>
    <name evidence="2" type="ORF">EWH46_15830</name>
</gene>
<dbReference type="InterPro" id="IPR002716">
    <property type="entry name" value="PIN_dom"/>
</dbReference>
<feature type="domain" description="PIN" evidence="1">
    <location>
        <begin position="58"/>
        <end position="166"/>
    </location>
</feature>
<dbReference type="EMBL" id="CP035708">
    <property type="protein sequence ID" value="QEN02090.1"/>
    <property type="molecule type" value="Genomic_DNA"/>
</dbReference>
<dbReference type="KEGG" id="snn:EWH46_15830"/>
<name>A0A5C1Q4N8_9BURK</name>
<dbReference type="InterPro" id="IPR002850">
    <property type="entry name" value="PIN_toxin-like"/>
</dbReference>
<dbReference type="SUPFAM" id="SSF88723">
    <property type="entry name" value="PIN domain-like"/>
    <property type="match status" value="1"/>
</dbReference>
<protein>
    <submittedName>
        <fullName evidence="2">PIN domain-containing protein</fullName>
    </submittedName>
</protein>
<accession>A0A5C1Q4N8</accession>
<dbReference type="InterPro" id="IPR027310">
    <property type="entry name" value="Profilin_CS"/>
</dbReference>